<protein>
    <submittedName>
        <fullName evidence="2">Uncharacterized protein</fullName>
    </submittedName>
</protein>
<dbReference type="EMBL" id="ACZI02000002">
    <property type="protein sequence ID" value="ERG69347.1"/>
    <property type="molecule type" value="Genomic_DNA"/>
</dbReference>
<feature type="region of interest" description="Disordered" evidence="1">
    <location>
        <begin position="240"/>
        <end position="264"/>
    </location>
</feature>
<accession>U1M1V0</accession>
<dbReference type="HOGENOM" id="CLU_092061_0_0_11"/>
<gene>
    <name evidence="2" type="ORF">HMPREF9336_04238</name>
</gene>
<dbReference type="STRING" id="679197.HMPREF9336_04238"/>
<evidence type="ECO:0000313" key="2">
    <source>
        <dbReference type="EMBL" id="ERG69347.1"/>
    </source>
</evidence>
<organism evidence="2 3">
    <name type="scientific">Segniliparus rugosus (strain ATCC BAA-974 / DSM 45345 / CCUG 50838 / CIP 108380 / JCM 13579 / CDC 945)</name>
    <dbReference type="NCBI Taxonomy" id="679197"/>
    <lineage>
        <taxon>Bacteria</taxon>
        <taxon>Bacillati</taxon>
        <taxon>Actinomycetota</taxon>
        <taxon>Actinomycetes</taxon>
        <taxon>Mycobacteriales</taxon>
        <taxon>Segniliparaceae</taxon>
        <taxon>Segniliparus</taxon>
    </lineage>
</organism>
<name>U1M1V0_SEGRC</name>
<evidence type="ECO:0000313" key="3">
    <source>
        <dbReference type="Proteomes" id="UP000004816"/>
    </source>
</evidence>
<evidence type="ECO:0000256" key="1">
    <source>
        <dbReference type="SAM" id="MobiDB-lite"/>
    </source>
</evidence>
<dbReference type="eggNOG" id="ENOG5031JXJ">
    <property type="taxonomic scope" value="Bacteria"/>
</dbReference>
<comment type="caution">
    <text evidence="2">The sequence shown here is derived from an EMBL/GenBank/DDBJ whole genome shotgun (WGS) entry which is preliminary data.</text>
</comment>
<dbReference type="AlphaFoldDB" id="U1M1V0"/>
<proteinExistence type="predicted"/>
<dbReference type="Proteomes" id="UP000004816">
    <property type="component" value="Unassembled WGS sequence"/>
</dbReference>
<reference evidence="2 3" key="1">
    <citation type="journal article" date="2011" name="Stand. Genomic Sci.">
        <title>High quality draft genome sequence of Segniliparus rugosus CDC 945(T)= (ATCC BAA-974(T)).</title>
        <authorList>
            <person name="Earl A.M."/>
            <person name="Desjardins C.A."/>
            <person name="Fitzgerald M.G."/>
            <person name="Arachchi H.M."/>
            <person name="Zeng Q."/>
            <person name="Mehta T."/>
            <person name="Griggs A."/>
            <person name="Birren B.W."/>
            <person name="Toney N.C."/>
            <person name="Carr J."/>
            <person name="Posey J."/>
            <person name="Butler W.R."/>
        </authorList>
    </citation>
    <scope>NUCLEOTIDE SEQUENCE [LARGE SCALE GENOMIC DNA]</scope>
    <source>
        <strain evidence="3">ATCC BAA-974 / DSM 45345 / CCUG 50838 / CIP 108380 / JCM 13579 / CDC 945</strain>
    </source>
</reference>
<keyword evidence="3" id="KW-1185">Reference proteome</keyword>
<sequence>MRLLRNLQRCRSRRVGFSIGDRLVLLGAGWGWFVRAAGVVVMWSRAAVGVLARGVALASALLVVGCGLQPRPAQDSHAASASVSQGQVMIPAPHVESQQQAQETLYGYMRKTLEALSAGIDIESAHPWQGGSTGACDDRIDQENAPVSYSDFRGIRAPAGTDYNDLILRFGDVWKGWGWRVVERSGDNKPNRYAISPDGYILSIEAGNPVGYPPTMLGRTPCFSPKLRDDHVPKPRVITRDGLQYDEPAESPGVSEPPHRVFNW</sequence>